<dbReference type="InterPro" id="IPR020568">
    <property type="entry name" value="Ribosomal_Su5_D2-typ_SF"/>
</dbReference>
<dbReference type="NCBIfam" id="TIGR00231">
    <property type="entry name" value="small_GTP"/>
    <property type="match status" value="1"/>
</dbReference>
<dbReference type="InterPro" id="IPR000640">
    <property type="entry name" value="EFG_V-like"/>
</dbReference>
<keyword evidence="6" id="KW-1185">Reference proteome</keyword>
<dbReference type="InterPro" id="IPR005225">
    <property type="entry name" value="Small_GTP-bd"/>
</dbReference>
<dbReference type="Pfam" id="PF00679">
    <property type="entry name" value="EFG_C"/>
    <property type="match status" value="1"/>
</dbReference>
<proteinExistence type="predicted"/>
<dbReference type="OrthoDB" id="364892at2759"/>
<dbReference type="SUPFAM" id="SSF52540">
    <property type="entry name" value="P-loop containing nucleoside triphosphate hydrolases"/>
    <property type="match status" value="1"/>
</dbReference>
<dbReference type="EMBL" id="QDEB01000301">
    <property type="protein sequence ID" value="RZC43295.1"/>
    <property type="molecule type" value="Genomic_DNA"/>
</dbReference>
<dbReference type="GO" id="GO:0042256">
    <property type="term" value="P:cytosolic ribosome assembly"/>
    <property type="evidence" value="ECO:0007669"/>
    <property type="project" value="TreeGrafter"/>
</dbReference>
<gene>
    <name evidence="5" type="ORF">BDFB_009882</name>
</gene>
<reference evidence="5 6" key="1">
    <citation type="submission" date="2017-03" db="EMBL/GenBank/DDBJ databases">
        <title>Genome of the blue death feigning beetle - Asbolus verrucosus.</title>
        <authorList>
            <person name="Rider S.D."/>
        </authorList>
    </citation>
    <scope>NUCLEOTIDE SEQUENCE [LARGE SCALE GENOMIC DNA]</scope>
    <source>
        <strain evidence="5">Butters</strain>
        <tissue evidence="5">Head and leg muscle</tissue>
    </source>
</reference>
<dbReference type="InterPro" id="IPR035647">
    <property type="entry name" value="EFG_III/V"/>
</dbReference>
<dbReference type="SUPFAM" id="SSF54211">
    <property type="entry name" value="Ribosomal protein S5 domain 2-like"/>
    <property type="match status" value="1"/>
</dbReference>
<dbReference type="PANTHER" id="PTHR42908">
    <property type="entry name" value="TRANSLATION ELONGATION FACTOR-RELATED"/>
    <property type="match status" value="1"/>
</dbReference>
<evidence type="ECO:0000256" key="3">
    <source>
        <dbReference type="SAM" id="MobiDB-lite"/>
    </source>
</evidence>
<organism evidence="5 6">
    <name type="scientific">Asbolus verrucosus</name>
    <name type="common">Desert ironclad beetle</name>
    <dbReference type="NCBI Taxonomy" id="1661398"/>
    <lineage>
        <taxon>Eukaryota</taxon>
        <taxon>Metazoa</taxon>
        <taxon>Ecdysozoa</taxon>
        <taxon>Arthropoda</taxon>
        <taxon>Hexapoda</taxon>
        <taxon>Insecta</taxon>
        <taxon>Pterygota</taxon>
        <taxon>Neoptera</taxon>
        <taxon>Endopterygota</taxon>
        <taxon>Coleoptera</taxon>
        <taxon>Polyphaga</taxon>
        <taxon>Cucujiformia</taxon>
        <taxon>Tenebrionidae</taxon>
        <taxon>Pimeliinae</taxon>
        <taxon>Asbolus</taxon>
    </lineage>
</organism>
<dbReference type="Gene3D" id="3.30.230.10">
    <property type="match status" value="1"/>
</dbReference>
<evidence type="ECO:0000256" key="1">
    <source>
        <dbReference type="ARBA" id="ARBA00022741"/>
    </source>
</evidence>
<dbReference type="Gene3D" id="3.30.70.240">
    <property type="match status" value="1"/>
</dbReference>
<dbReference type="InterPro" id="IPR009000">
    <property type="entry name" value="Transl_B-barrel_sf"/>
</dbReference>
<feature type="compositionally biased region" description="Basic and acidic residues" evidence="3">
    <location>
        <begin position="426"/>
        <end position="464"/>
    </location>
</feature>
<dbReference type="Proteomes" id="UP000292052">
    <property type="component" value="Unassembled WGS sequence"/>
</dbReference>
<accession>A0A482WE11</accession>
<dbReference type="GO" id="GO:0003924">
    <property type="term" value="F:GTPase activity"/>
    <property type="evidence" value="ECO:0007669"/>
    <property type="project" value="InterPro"/>
</dbReference>
<dbReference type="CDD" id="cd04096">
    <property type="entry name" value="eEF2_snRNP_like_C"/>
    <property type="match status" value="1"/>
</dbReference>
<dbReference type="InterPro" id="IPR000795">
    <property type="entry name" value="T_Tr_GTP-bd_dom"/>
</dbReference>
<dbReference type="InterPro" id="IPR027417">
    <property type="entry name" value="P-loop_NTPase"/>
</dbReference>
<keyword evidence="1" id="KW-0547">Nucleotide-binding</keyword>
<dbReference type="Gene3D" id="3.30.70.870">
    <property type="entry name" value="Elongation Factor G (Translational Gtpase), domain 3"/>
    <property type="match status" value="1"/>
</dbReference>
<dbReference type="InterPro" id="IPR004161">
    <property type="entry name" value="EFTu-like_2"/>
</dbReference>
<dbReference type="Pfam" id="PF14492">
    <property type="entry name" value="EFG_III"/>
    <property type="match status" value="1"/>
</dbReference>
<dbReference type="AlphaFoldDB" id="A0A482WE11"/>
<protein>
    <submittedName>
        <fullName evidence="5">GTP EFTU domain containing protein</fullName>
    </submittedName>
</protein>
<dbReference type="PROSITE" id="PS51722">
    <property type="entry name" value="G_TR_2"/>
    <property type="match status" value="1"/>
</dbReference>
<dbReference type="InterPro" id="IPR041095">
    <property type="entry name" value="EFG_II"/>
</dbReference>
<evidence type="ECO:0000256" key="2">
    <source>
        <dbReference type="ARBA" id="ARBA00023134"/>
    </source>
</evidence>
<dbReference type="InterPro" id="IPR014721">
    <property type="entry name" value="Ribsml_uS5_D2-typ_fold_subgr"/>
</dbReference>
<sequence length="1005" mass="112959">MAAVRPPLEILHKCMQDTNSIRNVCILAHVDHGKTTIADSLLATNHLVSKRMAGLIRYLDDRVDEQERGITMKSSAVSLLNIVEDEDTKQERPLLLNLIDTPGHIDFSSEVGAALRVCDGALIVVDLVEGVCVQTREAIKQAFTENCKMILILNKIDKLIVELHKEVNDVFQSILHAIEDCNAIVAELYQYEYCDSGVDIEDTGLLFSPDVGNVIFASAMDGWGFTIKQFSHMFVNVLKNETPDTLNTKLWNFDAYVDSKTNTIKFGAIEKGKTNLFVQLCLKTVFYIYTTIVLQMQKDKIGTIAQKLHITNISREMNHNDPKIQLKAIMQAWSPLAEVILQQIMNIIVPPSKIDENKIKYLLDFDRFCENEFHKTSLEKLITVFKSCSSDDEAPCTAYVSKMFCVDNKNLSQNKPKVFVPKPRTKTSEHKQENYKEEQKKNDADARNDVTEADEEKKSEEEAQKPDFSIIALARVFTGRLKTGQEIYVLSPQHVPEDGNSAHAQLVKIKELYMLFGRELVLMDSITAGNVCGIGGLESAMVRTGTLSTTLQCVPFVEHPSPPPIVRNAIEPVNPKDLPILRRGLRILMQSDSCVQVIIQETGEYVLSTAGDVHLAKCLEDLTSKFARIEINVSSPMVSLRETVTRSTNKSDFRKELENSVAAEVSQVRIGVVAVALPDAVADEIEKNYKLLSAVEEHRQLSGFELFSKREKKPEELKLPAAKVFKSDVMNASLKHVRELLNATFDSCEGIWAKVKNNIWSVGRMNDSINVLINDTGDYSRNIFETLDETDQRSCFDHLVVNAFNSCCKAGPICQEPLKNCAFLIRNFEIIHNEILDGSTRTSVNIESTLSAAFREAFEKQQQRLMEPMFTTSIQVNTNILGKVYSVVNKRHGKVLDAVGMDEQEKSFLVKAQIPVVESTGFANEIRTTTSGQAIPTLKFSHFEIIDGDPYYEPVEDDEDEDDVNVESAIRATKLRKAIRKRKGLQVEEQVVLHGSKQRTLNKKK</sequence>
<dbReference type="GO" id="GO:0043022">
    <property type="term" value="F:ribosome binding"/>
    <property type="evidence" value="ECO:0007669"/>
    <property type="project" value="TreeGrafter"/>
</dbReference>
<name>A0A482WE11_ASBVE</name>
<dbReference type="PANTHER" id="PTHR42908:SF3">
    <property type="entry name" value="ELONGATION FACTOR-LIKE GTPASE 1"/>
    <property type="match status" value="1"/>
</dbReference>
<dbReference type="GO" id="GO:1990904">
    <property type="term" value="C:ribonucleoprotein complex"/>
    <property type="evidence" value="ECO:0007669"/>
    <property type="project" value="TreeGrafter"/>
</dbReference>
<dbReference type="GO" id="GO:0005525">
    <property type="term" value="F:GTP binding"/>
    <property type="evidence" value="ECO:0007669"/>
    <property type="project" value="UniProtKB-KW"/>
</dbReference>
<dbReference type="Gene3D" id="2.40.30.10">
    <property type="entry name" value="Translation factors"/>
    <property type="match status" value="1"/>
</dbReference>
<evidence type="ECO:0000313" key="5">
    <source>
        <dbReference type="EMBL" id="RZC43295.1"/>
    </source>
</evidence>
<dbReference type="STRING" id="1661398.A0A482WE11"/>
<dbReference type="SUPFAM" id="SSF54980">
    <property type="entry name" value="EF-G C-terminal domain-like"/>
    <property type="match status" value="2"/>
</dbReference>
<dbReference type="FunFam" id="3.30.70.870:FF:000002">
    <property type="entry name" value="Translation elongation factor 2"/>
    <property type="match status" value="1"/>
</dbReference>
<feature type="domain" description="Tr-type G" evidence="4">
    <location>
        <begin position="19"/>
        <end position="244"/>
    </location>
</feature>
<comment type="caution">
    <text evidence="5">The sequence shown here is derived from an EMBL/GenBank/DDBJ whole genome shotgun (WGS) entry which is preliminary data.</text>
</comment>
<dbReference type="Pfam" id="PF03144">
    <property type="entry name" value="GTP_EFTU_D2"/>
    <property type="match status" value="1"/>
</dbReference>
<dbReference type="CDD" id="cd16268">
    <property type="entry name" value="EF2_II"/>
    <property type="match status" value="1"/>
</dbReference>
<evidence type="ECO:0000259" key="4">
    <source>
        <dbReference type="PROSITE" id="PS51722"/>
    </source>
</evidence>
<dbReference type="SUPFAM" id="SSF50447">
    <property type="entry name" value="Translation proteins"/>
    <property type="match status" value="1"/>
</dbReference>
<keyword evidence="2" id="KW-0342">GTP-binding</keyword>
<dbReference type="PRINTS" id="PR00315">
    <property type="entry name" value="ELONGATNFCT"/>
</dbReference>
<evidence type="ECO:0000313" key="6">
    <source>
        <dbReference type="Proteomes" id="UP000292052"/>
    </source>
</evidence>
<dbReference type="Pfam" id="PF00009">
    <property type="entry name" value="GTP_EFTU"/>
    <property type="match status" value="1"/>
</dbReference>
<dbReference type="SMART" id="SM00838">
    <property type="entry name" value="EFG_C"/>
    <property type="match status" value="1"/>
</dbReference>
<feature type="region of interest" description="Disordered" evidence="3">
    <location>
        <begin position="416"/>
        <end position="464"/>
    </location>
</feature>
<dbReference type="FunFam" id="3.40.50.300:FF:001718">
    <property type="entry name" value="Elongation factor Tu, putative"/>
    <property type="match status" value="1"/>
</dbReference>
<dbReference type="GO" id="GO:0005829">
    <property type="term" value="C:cytosol"/>
    <property type="evidence" value="ECO:0007669"/>
    <property type="project" value="TreeGrafter"/>
</dbReference>
<dbReference type="Gene3D" id="3.40.50.300">
    <property type="entry name" value="P-loop containing nucleotide triphosphate hydrolases"/>
    <property type="match status" value="1"/>
</dbReference>